<sequence length="42" mass="4953">MHYRNPSFCIFGDSNLCHNTELLTTKSWYIVSHFDRSFLGTL</sequence>
<dbReference type="AlphaFoldDB" id="A0A0A9E0N3"/>
<dbReference type="EMBL" id="GBRH01205352">
    <property type="protein sequence ID" value="JAD92543.1"/>
    <property type="molecule type" value="Transcribed_RNA"/>
</dbReference>
<name>A0A0A9E0N3_ARUDO</name>
<reference evidence="1" key="2">
    <citation type="journal article" date="2015" name="Data Brief">
        <title>Shoot transcriptome of the giant reed, Arundo donax.</title>
        <authorList>
            <person name="Barrero R.A."/>
            <person name="Guerrero F.D."/>
            <person name="Moolhuijzen P."/>
            <person name="Goolsby J.A."/>
            <person name="Tidwell J."/>
            <person name="Bellgard S.E."/>
            <person name="Bellgard M.I."/>
        </authorList>
    </citation>
    <scope>NUCLEOTIDE SEQUENCE</scope>
    <source>
        <tissue evidence="1">Shoot tissue taken approximately 20 cm above the soil surface</tissue>
    </source>
</reference>
<protein>
    <submittedName>
        <fullName evidence="1">Uncharacterized protein</fullName>
    </submittedName>
</protein>
<organism evidence="1">
    <name type="scientific">Arundo donax</name>
    <name type="common">Giant reed</name>
    <name type="synonym">Donax arundinaceus</name>
    <dbReference type="NCBI Taxonomy" id="35708"/>
    <lineage>
        <taxon>Eukaryota</taxon>
        <taxon>Viridiplantae</taxon>
        <taxon>Streptophyta</taxon>
        <taxon>Embryophyta</taxon>
        <taxon>Tracheophyta</taxon>
        <taxon>Spermatophyta</taxon>
        <taxon>Magnoliopsida</taxon>
        <taxon>Liliopsida</taxon>
        <taxon>Poales</taxon>
        <taxon>Poaceae</taxon>
        <taxon>PACMAD clade</taxon>
        <taxon>Arundinoideae</taxon>
        <taxon>Arundineae</taxon>
        <taxon>Arundo</taxon>
    </lineage>
</organism>
<reference evidence="1" key="1">
    <citation type="submission" date="2014-09" db="EMBL/GenBank/DDBJ databases">
        <authorList>
            <person name="Magalhaes I.L.F."/>
            <person name="Oliveira U."/>
            <person name="Santos F.R."/>
            <person name="Vidigal T.H.D.A."/>
            <person name="Brescovit A.D."/>
            <person name="Santos A.J."/>
        </authorList>
    </citation>
    <scope>NUCLEOTIDE SEQUENCE</scope>
    <source>
        <tissue evidence="1">Shoot tissue taken approximately 20 cm above the soil surface</tissue>
    </source>
</reference>
<proteinExistence type="predicted"/>
<evidence type="ECO:0000313" key="1">
    <source>
        <dbReference type="EMBL" id="JAD92543.1"/>
    </source>
</evidence>
<accession>A0A0A9E0N3</accession>